<evidence type="ECO:0000256" key="7">
    <source>
        <dbReference type="ARBA" id="ARBA00023136"/>
    </source>
</evidence>
<evidence type="ECO:0000256" key="4">
    <source>
        <dbReference type="ARBA" id="ARBA00022692"/>
    </source>
</evidence>
<feature type="transmembrane region" description="Helical" evidence="8">
    <location>
        <begin position="84"/>
        <end position="109"/>
    </location>
</feature>
<dbReference type="NCBIfam" id="TIGR04128">
    <property type="entry name" value="exoso_Fjoh_1448"/>
    <property type="match status" value="1"/>
</dbReference>
<gene>
    <name evidence="9" type="primary">xrtF</name>
    <name evidence="9" type="ORF">K8344_08435</name>
</gene>
<dbReference type="InterPro" id="IPR026392">
    <property type="entry name" value="Exo/Archaeosortase_dom"/>
</dbReference>
<evidence type="ECO:0000256" key="6">
    <source>
        <dbReference type="ARBA" id="ARBA00022989"/>
    </source>
</evidence>
<accession>A0A9X1U3S5</accession>
<keyword evidence="7 8" id="KW-0472">Membrane</keyword>
<dbReference type="Proteomes" id="UP001139462">
    <property type="component" value="Unassembled WGS sequence"/>
</dbReference>
<evidence type="ECO:0000256" key="2">
    <source>
        <dbReference type="ARBA" id="ARBA00022475"/>
    </source>
</evidence>
<keyword evidence="6 8" id="KW-1133">Transmembrane helix</keyword>
<dbReference type="AlphaFoldDB" id="A0A9X1U3S5"/>
<keyword evidence="10" id="KW-1185">Reference proteome</keyword>
<evidence type="ECO:0000313" key="10">
    <source>
        <dbReference type="Proteomes" id="UP001139462"/>
    </source>
</evidence>
<evidence type="ECO:0000256" key="1">
    <source>
        <dbReference type="ARBA" id="ARBA00004651"/>
    </source>
</evidence>
<proteinExistence type="predicted"/>
<dbReference type="GO" id="GO:0008233">
    <property type="term" value="F:peptidase activity"/>
    <property type="evidence" value="ECO:0007669"/>
    <property type="project" value="UniProtKB-KW"/>
</dbReference>
<evidence type="ECO:0000256" key="8">
    <source>
        <dbReference type="SAM" id="Phobius"/>
    </source>
</evidence>
<comment type="caution">
    <text evidence="9">The sequence shown here is derived from an EMBL/GenBank/DDBJ whole genome shotgun (WGS) entry which is preliminary data.</text>
</comment>
<dbReference type="NCBIfam" id="TIGR04178">
    <property type="entry name" value="exo_archaeo"/>
    <property type="match status" value="1"/>
</dbReference>
<organism evidence="9 10">
    <name type="scientific">Aequorivita xiaoshiensis</name>
    <dbReference type="NCBI Taxonomy" id="2874476"/>
    <lineage>
        <taxon>Bacteria</taxon>
        <taxon>Pseudomonadati</taxon>
        <taxon>Bacteroidota</taxon>
        <taxon>Flavobacteriia</taxon>
        <taxon>Flavobacteriales</taxon>
        <taxon>Flavobacteriaceae</taxon>
        <taxon>Aequorivita</taxon>
    </lineage>
</organism>
<feature type="transmembrane region" description="Helical" evidence="8">
    <location>
        <begin position="12"/>
        <end position="32"/>
    </location>
</feature>
<evidence type="ECO:0000256" key="3">
    <source>
        <dbReference type="ARBA" id="ARBA00022670"/>
    </source>
</evidence>
<keyword evidence="2" id="KW-1003">Cell membrane</keyword>
<evidence type="ECO:0000313" key="9">
    <source>
        <dbReference type="EMBL" id="MCG2431144.1"/>
    </source>
</evidence>
<dbReference type="InterPro" id="IPR026323">
    <property type="entry name" value="Exosortase-related_prot_XrtF"/>
</dbReference>
<sequence length="185" mass="21100">MKELLLKYKSVLRFVGLFIGTYLLLGFLYSVYLNLSKNGPFFPDYITHLVAKQSNAVLNTFGYAAFLNPAQTVEGMLLTIDGRYTVNIVEGCNSVSVIILFVAFIIAFAEKFKKTILYIFAGAVLIYVINIIRIAILTVALYKFPEYENVLHAVVFPVIIYAFVFMLWMIWVRMLKVNPETNLVK</sequence>
<feature type="transmembrane region" description="Helical" evidence="8">
    <location>
        <begin position="150"/>
        <end position="171"/>
    </location>
</feature>
<dbReference type="GO" id="GO:0005886">
    <property type="term" value="C:plasma membrane"/>
    <property type="evidence" value="ECO:0007669"/>
    <property type="project" value="UniProtKB-SubCell"/>
</dbReference>
<comment type="subcellular location">
    <subcellularLocation>
        <location evidence="1">Cell membrane</location>
        <topology evidence="1">Multi-pass membrane protein</topology>
    </subcellularLocation>
</comment>
<protein>
    <submittedName>
        <fullName evidence="9">Exosortase family protein XrtF</fullName>
    </submittedName>
</protein>
<name>A0A9X1U3S5_9FLAO</name>
<feature type="transmembrane region" description="Helical" evidence="8">
    <location>
        <begin position="116"/>
        <end position="144"/>
    </location>
</feature>
<dbReference type="Pfam" id="PF09721">
    <property type="entry name" value="Exosortase_EpsH"/>
    <property type="match status" value="1"/>
</dbReference>
<reference evidence="9" key="1">
    <citation type="submission" date="2021-09" db="EMBL/GenBank/DDBJ databases">
        <title>Genome of Aequorivita sp. strain F64183.</title>
        <authorList>
            <person name="Wang Y."/>
        </authorList>
    </citation>
    <scope>NUCLEOTIDE SEQUENCE</scope>
    <source>
        <strain evidence="9">F64183</strain>
    </source>
</reference>
<dbReference type="InterPro" id="IPR019127">
    <property type="entry name" value="Exosortase"/>
</dbReference>
<dbReference type="EMBL" id="JAIRBB010000006">
    <property type="protein sequence ID" value="MCG2431144.1"/>
    <property type="molecule type" value="Genomic_DNA"/>
</dbReference>
<dbReference type="GO" id="GO:0006508">
    <property type="term" value="P:proteolysis"/>
    <property type="evidence" value="ECO:0007669"/>
    <property type="project" value="UniProtKB-KW"/>
</dbReference>
<dbReference type="RefSeq" id="WP_237608292.1">
    <property type="nucleotide sequence ID" value="NZ_JAIRBB010000006.1"/>
</dbReference>
<evidence type="ECO:0000256" key="5">
    <source>
        <dbReference type="ARBA" id="ARBA00022801"/>
    </source>
</evidence>
<keyword evidence="4 8" id="KW-0812">Transmembrane</keyword>
<keyword evidence="5" id="KW-0378">Hydrolase</keyword>
<keyword evidence="3" id="KW-0645">Protease</keyword>